<keyword evidence="2 5" id="KW-1133">Transmembrane helix</keyword>
<dbReference type="PANTHER" id="PTHR28263">
    <property type="entry name" value="GOLGI TO ER TRAFFIC PROTEIN 2"/>
    <property type="match status" value="1"/>
</dbReference>
<dbReference type="OrthoDB" id="5393181at2759"/>
<dbReference type="STRING" id="105984.A0A427XHU8"/>
<evidence type="ECO:0000256" key="5">
    <source>
        <dbReference type="SAM" id="Phobius"/>
    </source>
</evidence>
<sequence length="402" mass="40736">MSEMTDAQRRAATRKAKILARGNAGLQRLAETARGEEADMLYGGDDTASAASSAAPSRPDTPSVETLAKPATATASTTTASSSSKPAPASASKPAVSSNTSATADHRPGWAPSTAASGARRPAAASASTEEEQMRQQLDAMMAMLGGAGAPGGMGGGAGGPPPDMANLLASLMGGAPPPGMGGMGGMGGPGLIGDSREGTPSSNPFGGMDPMQNPFAGMPGFDGAPGQNPFDAMAGMPGMAGMFPGMGAPVQPPSKAARFFPAIHALCVLALVVFVAAWWEPALYHVFTGRENTIASWAARWSGLAGRSSAFAAKILEPVPVFYAFVTLELVLLATRVTLVRTPPSLHPLLANVLPLLPPAIGRTISTGSKYLGVVNQVYKDGCLFVFGLGMAIILAELIST</sequence>
<evidence type="ECO:0000256" key="4">
    <source>
        <dbReference type="SAM" id="MobiDB-lite"/>
    </source>
</evidence>
<evidence type="ECO:0000256" key="1">
    <source>
        <dbReference type="ARBA" id="ARBA00022692"/>
    </source>
</evidence>
<feature type="transmembrane region" description="Helical" evidence="5">
    <location>
        <begin position="379"/>
        <end position="400"/>
    </location>
</feature>
<feature type="compositionally biased region" description="Low complexity" evidence="4">
    <location>
        <begin position="45"/>
        <end position="98"/>
    </location>
</feature>
<keyword evidence="3 5" id="KW-0472">Membrane</keyword>
<comment type="caution">
    <text evidence="6">The sequence shown here is derived from an EMBL/GenBank/DDBJ whole genome shotgun (WGS) entry which is preliminary data.</text>
</comment>
<reference evidence="6 7" key="1">
    <citation type="submission" date="2018-11" db="EMBL/GenBank/DDBJ databases">
        <title>Genome sequence of Apiotrichum porosum DSM 27194.</title>
        <authorList>
            <person name="Aliyu H."/>
            <person name="Gorte O."/>
            <person name="Ochsenreither K."/>
        </authorList>
    </citation>
    <scope>NUCLEOTIDE SEQUENCE [LARGE SCALE GENOMIC DNA]</scope>
    <source>
        <strain evidence="6 7">DSM 27194</strain>
    </source>
</reference>
<evidence type="ECO:0000256" key="2">
    <source>
        <dbReference type="ARBA" id="ARBA00022989"/>
    </source>
</evidence>
<evidence type="ECO:0008006" key="8">
    <source>
        <dbReference type="Google" id="ProtNLM"/>
    </source>
</evidence>
<dbReference type="RefSeq" id="XP_028473608.1">
    <property type="nucleotide sequence ID" value="XM_028617930.1"/>
</dbReference>
<proteinExistence type="predicted"/>
<dbReference type="AlphaFoldDB" id="A0A427XHU8"/>
<feature type="compositionally biased region" description="Low complexity" evidence="4">
    <location>
        <begin position="111"/>
        <end position="128"/>
    </location>
</feature>
<feature type="transmembrane region" description="Helical" evidence="5">
    <location>
        <begin position="322"/>
        <end position="340"/>
    </location>
</feature>
<evidence type="ECO:0000313" key="7">
    <source>
        <dbReference type="Proteomes" id="UP000279236"/>
    </source>
</evidence>
<dbReference type="GeneID" id="39586729"/>
<evidence type="ECO:0000256" key="3">
    <source>
        <dbReference type="ARBA" id="ARBA00023136"/>
    </source>
</evidence>
<evidence type="ECO:0000313" key="6">
    <source>
        <dbReference type="EMBL" id="RSH78461.1"/>
    </source>
</evidence>
<keyword evidence="7" id="KW-1185">Reference proteome</keyword>
<dbReference type="GO" id="GO:0006890">
    <property type="term" value="P:retrograde vesicle-mediated transport, Golgi to endoplasmic reticulum"/>
    <property type="evidence" value="ECO:0007669"/>
    <property type="project" value="TreeGrafter"/>
</dbReference>
<dbReference type="PANTHER" id="PTHR28263:SF1">
    <property type="entry name" value="GOLGI TO ER TRAFFIC PROTEIN 2"/>
    <property type="match status" value="1"/>
</dbReference>
<gene>
    <name evidence="6" type="ORF">EHS24_002186</name>
</gene>
<name>A0A427XHU8_9TREE</name>
<protein>
    <recommendedName>
        <fullName evidence="8">Golgi to ER traffic-protein</fullName>
    </recommendedName>
</protein>
<feature type="transmembrane region" description="Helical" evidence="5">
    <location>
        <begin position="260"/>
        <end position="280"/>
    </location>
</feature>
<feature type="region of interest" description="Disordered" evidence="4">
    <location>
        <begin position="37"/>
        <end position="134"/>
    </location>
</feature>
<organism evidence="6 7">
    <name type="scientific">Apiotrichum porosum</name>
    <dbReference type="NCBI Taxonomy" id="105984"/>
    <lineage>
        <taxon>Eukaryota</taxon>
        <taxon>Fungi</taxon>
        <taxon>Dikarya</taxon>
        <taxon>Basidiomycota</taxon>
        <taxon>Agaricomycotina</taxon>
        <taxon>Tremellomycetes</taxon>
        <taxon>Trichosporonales</taxon>
        <taxon>Trichosporonaceae</taxon>
        <taxon>Apiotrichum</taxon>
    </lineage>
</organism>
<dbReference type="Proteomes" id="UP000279236">
    <property type="component" value="Unassembled WGS sequence"/>
</dbReference>
<accession>A0A427XHU8</accession>
<keyword evidence="1 5" id="KW-0812">Transmembrane</keyword>
<dbReference type="InterPro" id="IPR028143">
    <property type="entry name" value="Get2/sif1"/>
</dbReference>
<dbReference type="EMBL" id="RSCE01000012">
    <property type="protein sequence ID" value="RSH78461.1"/>
    <property type="molecule type" value="Genomic_DNA"/>
</dbReference>